<dbReference type="Pfam" id="PF01841">
    <property type="entry name" value="Transglut_core"/>
    <property type="match status" value="1"/>
</dbReference>
<dbReference type="SMART" id="SM00460">
    <property type="entry name" value="TGc"/>
    <property type="match status" value="1"/>
</dbReference>
<dbReference type="InterPro" id="IPR002931">
    <property type="entry name" value="Transglutaminase-like"/>
</dbReference>
<evidence type="ECO:0000313" key="3">
    <source>
        <dbReference type="Proteomes" id="UP000288669"/>
    </source>
</evidence>
<dbReference type="SUPFAM" id="SSF54001">
    <property type="entry name" value="Cysteine proteinases"/>
    <property type="match status" value="1"/>
</dbReference>
<dbReference type="AlphaFoldDB" id="A0A430AKN2"/>
<dbReference type="Gene3D" id="3.10.620.30">
    <property type="match status" value="1"/>
</dbReference>
<gene>
    <name evidence="2" type="ORF">CBF30_05165</name>
</gene>
<reference evidence="2 3" key="1">
    <citation type="submission" date="2017-05" db="EMBL/GenBank/DDBJ databases">
        <title>Vagococcus spp. assemblies.</title>
        <authorList>
            <person name="Gulvik C.A."/>
        </authorList>
    </citation>
    <scope>NUCLEOTIDE SEQUENCE [LARGE SCALE GENOMIC DNA]</scope>
    <source>
        <strain evidence="2 3">DSM 24756</strain>
    </source>
</reference>
<protein>
    <submittedName>
        <fullName evidence="2">Transglutaminase</fullName>
    </submittedName>
</protein>
<comment type="caution">
    <text evidence="2">The sequence shown here is derived from an EMBL/GenBank/DDBJ whole genome shotgun (WGS) entry which is preliminary data.</text>
</comment>
<dbReference type="RefSeq" id="WP_126823389.1">
    <property type="nucleotide sequence ID" value="NZ_JBHLWU010000001.1"/>
</dbReference>
<evidence type="ECO:0000313" key="2">
    <source>
        <dbReference type="EMBL" id="RSU08619.1"/>
    </source>
</evidence>
<dbReference type="OrthoDB" id="9804872at2"/>
<dbReference type="PANTHER" id="PTHR38339:SF1">
    <property type="entry name" value="TRANSGLUTAMINASE-LIKE DOMAIN-CONTAINING PROTEIN"/>
    <property type="match status" value="1"/>
</dbReference>
<dbReference type="InterPro" id="IPR038765">
    <property type="entry name" value="Papain-like_cys_pep_sf"/>
</dbReference>
<feature type="domain" description="Transglutaminase-like" evidence="1">
    <location>
        <begin position="316"/>
        <end position="377"/>
    </location>
</feature>
<dbReference type="PANTHER" id="PTHR38339">
    <property type="entry name" value="TRANSGLUTAMINASE DOMAIN PROTEIN"/>
    <property type="match status" value="1"/>
</dbReference>
<dbReference type="Proteomes" id="UP000288669">
    <property type="component" value="Unassembled WGS sequence"/>
</dbReference>
<accession>A0A430AKN2</accession>
<name>A0A430AKN2_9ENTE</name>
<sequence>MPVDLAVLSYPLPEDIEKLKYFGDFEGALEAIQFLLSKELPLALKKRLMLECEMIQVMQRSEYPYDVAAAQALLKETFENYEEKELIILKEQGKVDWIYTQGQVYFQRRFLENLLKTQPEYQKRVHFNTEEKAQQRKKQLLSENIQRMKKQGKRTAQIHLKTSIKVKKECEKVGERVLVHLPIPKECQQMTEIQILKTIPEAILIAPEQSEQRTVAFETTLEPDQLFSVEYSYKNSLRYVELSPDSVLSVQPDFELNEQAPHILFTPYLKAILQEIIGQEQNPVLKAWKIYEFVTTNVHYSFMREYFTLPNISEYAAVNLKGDCGVQAILFITLCRMAGIPAKWQSGLYVTPDYTGCHDWAQFYIAPYGWVFADLSFGGSAYKAGDIERWHYYFGNLDCFRMIANSEIQSEFYPPKRWRRADPIDNQKGEFEYLDHGLVYAELEMKQELVSLEFLEESH</sequence>
<keyword evidence="3" id="KW-1185">Reference proteome</keyword>
<organism evidence="2 3">
    <name type="scientific">Vagococcus entomophilus</name>
    <dbReference type="NCBI Taxonomy" id="1160095"/>
    <lineage>
        <taxon>Bacteria</taxon>
        <taxon>Bacillati</taxon>
        <taxon>Bacillota</taxon>
        <taxon>Bacilli</taxon>
        <taxon>Lactobacillales</taxon>
        <taxon>Enterococcaceae</taxon>
        <taxon>Vagococcus</taxon>
    </lineage>
</organism>
<dbReference type="EMBL" id="NGJZ01000001">
    <property type="protein sequence ID" value="RSU08619.1"/>
    <property type="molecule type" value="Genomic_DNA"/>
</dbReference>
<proteinExistence type="predicted"/>
<evidence type="ECO:0000259" key="1">
    <source>
        <dbReference type="SMART" id="SM00460"/>
    </source>
</evidence>